<comment type="caution">
    <text evidence="3">The sequence shown here is derived from an EMBL/GenBank/DDBJ whole genome shotgun (WGS) entry which is preliminary data.</text>
</comment>
<dbReference type="InterPro" id="IPR013328">
    <property type="entry name" value="6PGD_dom2"/>
</dbReference>
<dbReference type="Proteomes" id="UP000281813">
    <property type="component" value="Unassembled WGS sequence"/>
</dbReference>
<dbReference type="EMBL" id="RBZO01000013">
    <property type="protein sequence ID" value="RKQ15538.1"/>
    <property type="molecule type" value="Genomic_DNA"/>
</dbReference>
<name>A0A494YZE8_9BACI</name>
<dbReference type="Gene3D" id="1.10.1040.10">
    <property type="entry name" value="N-(1-d-carboxylethyl)-l-norvaline Dehydrogenase, domain 2"/>
    <property type="match status" value="1"/>
</dbReference>
<protein>
    <submittedName>
        <fullName evidence="3">NAD(P)-dependent oxidoreductase</fullName>
    </submittedName>
</protein>
<dbReference type="RefSeq" id="WP_121131259.1">
    <property type="nucleotide sequence ID" value="NZ_JBHUFK010000043.1"/>
</dbReference>
<reference evidence="3 4" key="1">
    <citation type="journal article" date="2015" name="Antonie Van Leeuwenhoek">
        <title>Oceanobacillus bengalensis sp. nov., a bacterium isolated from seawater of the Bay of Bengal.</title>
        <authorList>
            <person name="Yongchang O."/>
            <person name="Xiang W."/>
            <person name="Wang G."/>
        </authorList>
    </citation>
    <scope>NUCLEOTIDE SEQUENCE [LARGE SCALE GENOMIC DNA]</scope>
    <source>
        <strain evidence="3 4">MCCC 1K00260</strain>
    </source>
</reference>
<accession>A0A494YZE8</accession>
<evidence type="ECO:0000313" key="4">
    <source>
        <dbReference type="Proteomes" id="UP000281813"/>
    </source>
</evidence>
<keyword evidence="4" id="KW-1185">Reference proteome</keyword>
<feature type="domain" description="Pyrroline-5-carboxylate reductase catalytic N-terminal" evidence="1">
    <location>
        <begin position="3"/>
        <end position="99"/>
    </location>
</feature>
<dbReference type="Pfam" id="PF03807">
    <property type="entry name" value="F420_oxidored"/>
    <property type="match status" value="1"/>
</dbReference>
<evidence type="ECO:0000313" key="3">
    <source>
        <dbReference type="EMBL" id="RKQ15538.1"/>
    </source>
</evidence>
<dbReference type="InterPro" id="IPR036291">
    <property type="entry name" value="NAD(P)-bd_dom_sf"/>
</dbReference>
<dbReference type="SUPFAM" id="SSF48179">
    <property type="entry name" value="6-phosphogluconate dehydrogenase C-terminal domain-like"/>
    <property type="match status" value="1"/>
</dbReference>
<dbReference type="InterPro" id="IPR015814">
    <property type="entry name" value="Pgluconate_DH_NAD-bd_C"/>
</dbReference>
<dbReference type="InterPro" id="IPR028939">
    <property type="entry name" value="P5C_Rdtase_cat_N"/>
</dbReference>
<dbReference type="Gene3D" id="3.40.50.720">
    <property type="entry name" value="NAD(P)-binding Rossmann-like Domain"/>
    <property type="match status" value="1"/>
</dbReference>
<dbReference type="OrthoDB" id="4333at2"/>
<dbReference type="SUPFAM" id="SSF51735">
    <property type="entry name" value="NAD(P)-binding Rossmann-fold domains"/>
    <property type="match status" value="1"/>
</dbReference>
<feature type="domain" description="Phosphogluconate dehydrogenase NAD-binding putative C-terminal" evidence="2">
    <location>
        <begin position="192"/>
        <end position="260"/>
    </location>
</feature>
<gene>
    <name evidence="3" type="ORF">D8M05_09720</name>
</gene>
<dbReference type="AlphaFoldDB" id="A0A494YZE8"/>
<evidence type="ECO:0000259" key="1">
    <source>
        <dbReference type="Pfam" id="PF03807"/>
    </source>
</evidence>
<sequence>MNISFIGYGEAAFEMSKGLKQVGVKAIVAYDHMINDPNFQTILYERARKASVDLSESIKDTVKSADVLFVAVPADKAAEVSLVVKDYLPDGVLYVDVSASTPSTQKTIATNLSETVLFVDASMLGPLTKYQHRVPMLVSGNGADSFISYMSNYGMNITKVSDKPGDASSIKLIRSIFMKGLATISFETFEIARELNVEDYVLASLSETIENSSLEDTINQLITGTSIHAERRTKELEGSIEMLDSLNINSTLSNAIREKLMFVTEQNLKEQFNGERPKDWVTVIDTMKQKQGS</sequence>
<dbReference type="Pfam" id="PF09130">
    <property type="entry name" value="DUF1932"/>
    <property type="match status" value="1"/>
</dbReference>
<organism evidence="3 4">
    <name type="scientific">Oceanobacillus bengalensis</name>
    <dbReference type="NCBI Taxonomy" id="1435466"/>
    <lineage>
        <taxon>Bacteria</taxon>
        <taxon>Bacillati</taxon>
        <taxon>Bacillota</taxon>
        <taxon>Bacilli</taxon>
        <taxon>Bacillales</taxon>
        <taxon>Bacillaceae</taxon>
        <taxon>Oceanobacillus</taxon>
    </lineage>
</organism>
<evidence type="ECO:0000259" key="2">
    <source>
        <dbReference type="Pfam" id="PF09130"/>
    </source>
</evidence>
<proteinExistence type="predicted"/>
<dbReference type="InterPro" id="IPR008927">
    <property type="entry name" value="6-PGluconate_DH-like_C_sf"/>
</dbReference>